<name>A0A9N9Y487_9HYPO</name>
<evidence type="ECO:0000313" key="2">
    <source>
        <dbReference type="Proteomes" id="UP000754883"/>
    </source>
</evidence>
<dbReference type="OrthoDB" id="5148669at2759"/>
<dbReference type="Proteomes" id="UP000754883">
    <property type="component" value="Unassembled WGS sequence"/>
</dbReference>
<proteinExistence type="predicted"/>
<protein>
    <submittedName>
        <fullName evidence="1">Uncharacterized protein</fullName>
    </submittedName>
</protein>
<dbReference type="EMBL" id="CABFNO020001479">
    <property type="protein sequence ID" value="CAG9991679.1"/>
    <property type="molecule type" value="Genomic_DNA"/>
</dbReference>
<accession>A0A9N9Y487</accession>
<dbReference type="AlphaFoldDB" id="A0A9N9Y487"/>
<reference evidence="1 2" key="2">
    <citation type="submission" date="2021-10" db="EMBL/GenBank/DDBJ databases">
        <authorList>
            <person name="Piombo E."/>
        </authorList>
    </citation>
    <scope>NUCLEOTIDE SEQUENCE [LARGE SCALE GENOMIC DNA]</scope>
</reference>
<evidence type="ECO:0000313" key="1">
    <source>
        <dbReference type="EMBL" id="CAG9991679.1"/>
    </source>
</evidence>
<reference evidence="2" key="1">
    <citation type="submission" date="2019-06" db="EMBL/GenBank/DDBJ databases">
        <authorList>
            <person name="Broberg M."/>
        </authorList>
    </citation>
    <scope>NUCLEOTIDE SEQUENCE [LARGE SCALE GENOMIC DNA]</scope>
</reference>
<keyword evidence="2" id="KW-1185">Reference proteome</keyword>
<feature type="non-terminal residue" evidence="1">
    <location>
        <position position="1"/>
    </location>
</feature>
<organism evidence="1 2">
    <name type="scientific">Clonostachys byssicola</name>
    <dbReference type="NCBI Taxonomy" id="160290"/>
    <lineage>
        <taxon>Eukaryota</taxon>
        <taxon>Fungi</taxon>
        <taxon>Dikarya</taxon>
        <taxon>Ascomycota</taxon>
        <taxon>Pezizomycotina</taxon>
        <taxon>Sordariomycetes</taxon>
        <taxon>Hypocreomycetidae</taxon>
        <taxon>Hypocreales</taxon>
        <taxon>Bionectriaceae</taxon>
        <taxon>Clonostachys</taxon>
    </lineage>
</organism>
<comment type="caution">
    <text evidence="1">The sequence shown here is derived from an EMBL/GenBank/DDBJ whole genome shotgun (WGS) entry which is preliminary data.</text>
</comment>
<gene>
    <name evidence="1" type="ORF">CBYS24578_00006421</name>
</gene>
<sequence length="316" mass="36139">VIQKRVKIHGGPKAVSRQLNDFLSSLKTPTRIMPYSTVRSVSLVIDYKEKDESWSTVFSDPLPLATCLPLQIFDAIRAMCNLRSLTLIIDKLNERQESLFYGLLQNIKIQAEYLQISASDRITRRVLENSPQLQALHLPETIDITKFEPVVGRLRRLCAVVGPVKSSGRIQFPTINEVNLIRIASRYQNLEELVLHTVYENYGDEDSAVMFAFEKNFAKAINVFRSMPGLKRLAINIDEDTARTFGNTSVQEDRFYIDRLLRLATCLPRLVQIGITNDMDRYWTVTKTSYGELTIGRGAFSFQDVGFPESVNERFY</sequence>